<feature type="compositionally biased region" description="Acidic residues" evidence="1">
    <location>
        <begin position="194"/>
        <end position="214"/>
    </location>
</feature>
<feature type="domain" description="Plasmid pRiA4b Orf3-like" evidence="2">
    <location>
        <begin position="348"/>
        <end position="529"/>
    </location>
</feature>
<name>A0A4P9WB37_9FUNG</name>
<dbReference type="InterPro" id="IPR012912">
    <property type="entry name" value="Plasmid_pRiA4b_Orf3-like"/>
</dbReference>
<dbReference type="InterPro" id="IPR011990">
    <property type="entry name" value="TPR-like_helical_dom_sf"/>
</dbReference>
<evidence type="ECO:0000259" key="2">
    <source>
        <dbReference type="Pfam" id="PF07929"/>
    </source>
</evidence>
<dbReference type="Gene3D" id="1.25.40.10">
    <property type="entry name" value="Tetratricopeptide repeat domain"/>
    <property type="match status" value="1"/>
</dbReference>
<dbReference type="Pfam" id="PF07929">
    <property type="entry name" value="PRiA4_ORF3"/>
    <property type="match status" value="1"/>
</dbReference>
<feature type="region of interest" description="Disordered" evidence="1">
    <location>
        <begin position="194"/>
        <end position="216"/>
    </location>
</feature>
<dbReference type="Proteomes" id="UP000269721">
    <property type="component" value="Unassembled WGS sequence"/>
</dbReference>
<proteinExistence type="predicted"/>
<protein>
    <recommendedName>
        <fullName evidence="2">Plasmid pRiA4b Orf3-like domain-containing protein</fullName>
    </recommendedName>
</protein>
<dbReference type="OrthoDB" id="407198at2759"/>
<dbReference type="AlphaFoldDB" id="A0A4P9WB37"/>
<accession>A0A4P9WB37</accession>
<dbReference type="EMBL" id="KZ995866">
    <property type="protein sequence ID" value="RKO89831.1"/>
    <property type="molecule type" value="Genomic_DNA"/>
</dbReference>
<dbReference type="SUPFAM" id="SSF48452">
    <property type="entry name" value="TPR-like"/>
    <property type="match status" value="1"/>
</dbReference>
<sequence length="639" mass="70238">MTYAFGSFVAQLPANVKSGGVELAALKETEEGKGGEYLSNNDIRPFAGSHILISIVLDDGKRATLRGAISERLEIDAAAGIEYAYVFEAKQHKLFEDEAEFPGFWKATVQFSKFRWALKALVAGSEDAFNAAEAKRVSELKEVAEGETSEKAYEEGVVAIKAGKYEEAVAILTRGIYVLNTEMEKLEKTLAAEDEKEVDLEVPEEEEEEEDPEEPLVSARIRILSARVQAYHHLRAYRNAIRDFEIIEQIVGGPTDALNMLLPTEATAYFKALLATAYSQLKLGNVALASEGFTGVMILGVVHDQIVESDKEGDEAFESVPKEIAAELAEEAGKALKESGFNPNTSVVYTLKITLQGVEPAVTRTLEVTNDTTLDDLREFISYSFGWASTKSHEFHINDHGIVKFTSLPDEDDLEDGELTLTQEEEDRLDTCEDEAVVRVDSAVSKVGDSFKFLIESGDWTHDIVLEAIREEVAAECCTGDADEKDGEHEHEHDGPVFPRVVAGARACPPSSIGGPKGYADFLKLVVDRVPAGDKFASRIEALKFAAEESGHTSVALDSWPGNDRKSVEELFSADAVEEEEEAKKAVEEPAKDLEVGGWDADAFDLELVNKFITAVVQMDDEEDWEDEDEEEEADAPEQ</sequence>
<feature type="region of interest" description="Disordered" evidence="1">
    <location>
        <begin position="619"/>
        <end position="639"/>
    </location>
</feature>
<dbReference type="Gene3D" id="3.10.290.30">
    <property type="entry name" value="MM3350-like"/>
    <property type="match status" value="1"/>
</dbReference>
<organism evidence="3 4">
    <name type="scientific">Blyttiomyces helicus</name>
    <dbReference type="NCBI Taxonomy" id="388810"/>
    <lineage>
        <taxon>Eukaryota</taxon>
        <taxon>Fungi</taxon>
        <taxon>Fungi incertae sedis</taxon>
        <taxon>Chytridiomycota</taxon>
        <taxon>Chytridiomycota incertae sedis</taxon>
        <taxon>Chytridiomycetes</taxon>
        <taxon>Chytridiomycetes incertae sedis</taxon>
        <taxon>Blyttiomyces</taxon>
    </lineage>
</organism>
<evidence type="ECO:0000313" key="3">
    <source>
        <dbReference type="EMBL" id="RKO89831.1"/>
    </source>
</evidence>
<dbReference type="PANTHER" id="PTHR41878">
    <property type="entry name" value="LEXA REPRESSOR-RELATED"/>
    <property type="match status" value="1"/>
</dbReference>
<dbReference type="InterPro" id="IPR024047">
    <property type="entry name" value="MM3350-like_sf"/>
</dbReference>
<reference evidence="4" key="1">
    <citation type="journal article" date="2018" name="Nat. Microbiol.">
        <title>Leveraging single-cell genomics to expand the fungal tree of life.</title>
        <authorList>
            <person name="Ahrendt S.R."/>
            <person name="Quandt C.A."/>
            <person name="Ciobanu D."/>
            <person name="Clum A."/>
            <person name="Salamov A."/>
            <person name="Andreopoulos B."/>
            <person name="Cheng J.F."/>
            <person name="Woyke T."/>
            <person name="Pelin A."/>
            <person name="Henrissat B."/>
            <person name="Reynolds N.K."/>
            <person name="Benny G.L."/>
            <person name="Smith M.E."/>
            <person name="James T.Y."/>
            <person name="Grigoriev I.V."/>
        </authorList>
    </citation>
    <scope>NUCLEOTIDE SEQUENCE [LARGE SCALE GENOMIC DNA]</scope>
</reference>
<keyword evidence="4" id="KW-1185">Reference proteome</keyword>
<evidence type="ECO:0000313" key="4">
    <source>
        <dbReference type="Proteomes" id="UP000269721"/>
    </source>
</evidence>
<dbReference type="SUPFAM" id="SSF159941">
    <property type="entry name" value="MM3350-like"/>
    <property type="match status" value="1"/>
</dbReference>
<evidence type="ECO:0000256" key="1">
    <source>
        <dbReference type="SAM" id="MobiDB-lite"/>
    </source>
</evidence>
<gene>
    <name evidence="3" type="ORF">BDK51DRAFT_25916</name>
</gene>
<dbReference type="PANTHER" id="PTHR41878:SF1">
    <property type="entry name" value="TNPR PROTEIN"/>
    <property type="match status" value="1"/>
</dbReference>